<dbReference type="GO" id="GO:0001701">
    <property type="term" value="P:in utero embryonic development"/>
    <property type="evidence" value="ECO:0007669"/>
    <property type="project" value="Ensembl"/>
</dbReference>
<dbReference type="PANTHER" id="PTHR17314:SF0">
    <property type="entry name" value="REGULATED ENDOCRINE-SPECIFIC PROTEIN 18"/>
    <property type="match status" value="1"/>
</dbReference>
<dbReference type="EMBL" id="AAQR03031240">
    <property type="status" value="NOT_ANNOTATED_CDS"/>
    <property type="molecule type" value="Genomic_DNA"/>
</dbReference>
<keyword evidence="3" id="KW-0732">Signal</keyword>
<name>H0XDK2_OTOGA</name>
<dbReference type="InterPro" id="IPR029403">
    <property type="entry name" value="RESP18_dom"/>
</dbReference>
<accession>H0XDK2</accession>
<sequence length="175" mass="19709">MLHLFWPGGSWGLRMLVCFLQLNSRPGCCSDITAHDGQDQVGVGQFWSLQGLTTPVFQNLQVILQQIVPQGLFWKNDITQDIFPQMEHFNPQNPCLRDEKAAFPTKLTRGKGKQKEKIRLLFPKLPSSQSPVAKVNKDQCFTSRVVSKALKREVANPVKGFFGPFPTAERNLVAD</sequence>
<organism evidence="5 6">
    <name type="scientific">Otolemur garnettii</name>
    <name type="common">Small-eared galago</name>
    <name type="synonym">Garnett's greater bushbaby</name>
    <dbReference type="NCBI Taxonomy" id="30611"/>
    <lineage>
        <taxon>Eukaryota</taxon>
        <taxon>Metazoa</taxon>
        <taxon>Chordata</taxon>
        <taxon>Craniata</taxon>
        <taxon>Vertebrata</taxon>
        <taxon>Euteleostomi</taxon>
        <taxon>Mammalia</taxon>
        <taxon>Eutheria</taxon>
        <taxon>Euarchontoglires</taxon>
        <taxon>Primates</taxon>
        <taxon>Strepsirrhini</taxon>
        <taxon>Lorisiformes</taxon>
        <taxon>Galagidae</taxon>
        <taxon>Otolemur</taxon>
    </lineage>
</organism>
<evidence type="ECO:0000256" key="1">
    <source>
        <dbReference type="ARBA" id="ARBA00004398"/>
    </source>
</evidence>
<keyword evidence="6" id="KW-1185">Reference proteome</keyword>
<dbReference type="Ensembl" id="ENSOGAT00000015579.2">
    <property type="protein sequence ID" value="ENSOGAP00000013950.2"/>
    <property type="gene ID" value="ENSOGAG00000015575.2"/>
</dbReference>
<dbReference type="GeneTree" id="ENSGT00390000008124"/>
<keyword evidence="2" id="KW-0968">Cytoplasmic vesicle</keyword>
<dbReference type="OMA" id="GRIQHPL"/>
<reference evidence="5" key="3">
    <citation type="submission" date="2025-09" db="UniProtKB">
        <authorList>
            <consortium name="Ensembl"/>
        </authorList>
    </citation>
    <scope>IDENTIFICATION</scope>
</reference>
<evidence type="ECO:0000256" key="2">
    <source>
        <dbReference type="ARBA" id="ARBA00023329"/>
    </source>
</evidence>
<evidence type="ECO:0000313" key="6">
    <source>
        <dbReference type="Proteomes" id="UP000005225"/>
    </source>
</evidence>
<protein>
    <submittedName>
        <fullName evidence="5">Regulated endocrine specific protein 18</fullName>
    </submittedName>
</protein>
<evidence type="ECO:0000259" key="4">
    <source>
        <dbReference type="Pfam" id="PF14948"/>
    </source>
</evidence>
<reference evidence="5" key="2">
    <citation type="submission" date="2025-08" db="UniProtKB">
        <authorList>
            <consortium name="Ensembl"/>
        </authorList>
    </citation>
    <scope>IDENTIFICATION</scope>
</reference>
<dbReference type="InterPro" id="IPR024833">
    <property type="entry name" value="RESP18"/>
</dbReference>
<reference evidence="6" key="1">
    <citation type="submission" date="2011-03" db="EMBL/GenBank/DDBJ databases">
        <title>Version 3 of the genome sequence of Otolemur garnettii (Bushbaby).</title>
        <authorList>
            <consortium name="The Broad Institute Genome Sequencing Platform"/>
            <person name="Di Palma F."/>
            <person name="Johnson J."/>
            <person name="Lander E.S."/>
            <person name="Lindblad-Toh K."/>
            <person name="Jaffe D.B."/>
            <person name="Gnerre S."/>
            <person name="MacCallum I."/>
            <person name="Przybylski D."/>
            <person name="Ribeiro F.J."/>
            <person name="Burton J.N."/>
            <person name="Walker B.J."/>
            <person name="Sharpe T."/>
            <person name="Hall G."/>
        </authorList>
    </citation>
    <scope>NUCLEOTIDE SEQUENCE [LARGE SCALE GENOMIC DNA]</scope>
</reference>
<dbReference type="SMART" id="SM01305">
    <property type="entry name" value="RESP18"/>
    <property type="match status" value="1"/>
</dbReference>
<dbReference type="eggNOG" id="KOG0793">
    <property type="taxonomic scope" value="Eukaryota"/>
</dbReference>
<feature type="chain" id="PRO_5003545867" evidence="3">
    <location>
        <begin position="31"/>
        <end position="175"/>
    </location>
</feature>
<dbReference type="AlphaFoldDB" id="H0XDK2"/>
<dbReference type="GO" id="GO:0005783">
    <property type="term" value="C:endoplasmic reticulum"/>
    <property type="evidence" value="ECO:0007669"/>
    <property type="project" value="TreeGrafter"/>
</dbReference>
<dbReference type="Proteomes" id="UP000005225">
    <property type="component" value="Unassembled WGS sequence"/>
</dbReference>
<feature type="signal peptide" evidence="3">
    <location>
        <begin position="1"/>
        <end position="30"/>
    </location>
</feature>
<gene>
    <name evidence="5" type="primary">RESP18</name>
</gene>
<dbReference type="InParanoid" id="H0XDK2"/>
<feature type="domain" description="RESP18" evidence="4">
    <location>
        <begin position="37"/>
        <end position="140"/>
    </location>
</feature>
<dbReference type="FunCoup" id="H0XDK2">
    <property type="interactions" value="24"/>
</dbReference>
<dbReference type="HOGENOM" id="CLU_106769_1_0_1"/>
<proteinExistence type="predicted"/>
<evidence type="ECO:0000313" key="5">
    <source>
        <dbReference type="Ensembl" id="ENSOGAP00000013950.2"/>
    </source>
</evidence>
<dbReference type="GO" id="GO:0030133">
    <property type="term" value="C:transport vesicle"/>
    <property type="evidence" value="ECO:0007669"/>
    <property type="project" value="UniProtKB-SubCell"/>
</dbReference>
<dbReference type="STRING" id="30611.ENSOGAP00000013950"/>
<comment type="subcellular location">
    <subcellularLocation>
        <location evidence="1">Cytoplasmic vesicle</location>
        <location evidence="1">Secretory vesicle</location>
    </subcellularLocation>
</comment>
<dbReference type="Pfam" id="PF14948">
    <property type="entry name" value="RESP18"/>
    <property type="match status" value="1"/>
</dbReference>
<dbReference type="PANTHER" id="PTHR17314">
    <property type="entry name" value="REGULATED ENDOCRINE SPECIFIC PROTEIN 18"/>
    <property type="match status" value="1"/>
</dbReference>
<evidence type="ECO:0000256" key="3">
    <source>
        <dbReference type="SAM" id="SignalP"/>
    </source>
</evidence>